<feature type="non-terminal residue" evidence="1">
    <location>
        <position position="1"/>
    </location>
</feature>
<evidence type="ECO:0000313" key="1">
    <source>
        <dbReference type="EMBL" id="KAI7948038.1"/>
    </source>
</evidence>
<proteinExistence type="predicted"/>
<dbReference type="EMBL" id="CM045873">
    <property type="protein sequence ID" value="KAI7948038.1"/>
    <property type="molecule type" value="Genomic_DNA"/>
</dbReference>
<organism evidence="1 2">
    <name type="scientific">Puccinia striiformis f. sp. tritici</name>
    <dbReference type="NCBI Taxonomy" id="168172"/>
    <lineage>
        <taxon>Eukaryota</taxon>
        <taxon>Fungi</taxon>
        <taxon>Dikarya</taxon>
        <taxon>Basidiomycota</taxon>
        <taxon>Pucciniomycotina</taxon>
        <taxon>Pucciniomycetes</taxon>
        <taxon>Pucciniales</taxon>
        <taxon>Pucciniaceae</taxon>
        <taxon>Puccinia</taxon>
    </lineage>
</organism>
<dbReference type="Proteomes" id="UP001060170">
    <property type="component" value="Chromosome 9"/>
</dbReference>
<reference evidence="2" key="1">
    <citation type="journal article" date="2018" name="BMC Genomics">
        <title>Genomic insights into host adaptation between the wheat stripe rust pathogen (Puccinia striiformis f. sp. tritici) and the barley stripe rust pathogen (Puccinia striiformis f. sp. hordei).</title>
        <authorList>
            <person name="Xia C."/>
            <person name="Wang M."/>
            <person name="Yin C."/>
            <person name="Cornejo O.E."/>
            <person name="Hulbert S.H."/>
            <person name="Chen X."/>
        </authorList>
    </citation>
    <scope>NUCLEOTIDE SEQUENCE [LARGE SCALE GENOMIC DNA]</scope>
    <source>
        <strain evidence="2">93-210</strain>
    </source>
</reference>
<protein>
    <submittedName>
        <fullName evidence="1">Uncharacterized protein</fullName>
    </submittedName>
</protein>
<name>A0ACC0E8Y3_9BASI</name>
<evidence type="ECO:0000313" key="2">
    <source>
        <dbReference type="Proteomes" id="UP001060170"/>
    </source>
</evidence>
<comment type="caution">
    <text evidence="1">The sequence shown here is derived from an EMBL/GenBank/DDBJ whole genome shotgun (WGS) entry which is preliminary data.</text>
</comment>
<reference evidence="1 2" key="3">
    <citation type="journal article" date="2022" name="Microbiol. Spectr.">
        <title>Folding features and dynamics of 3D genome architecture in plant fungal pathogens.</title>
        <authorList>
            <person name="Xia C."/>
        </authorList>
    </citation>
    <scope>NUCLEOTIDE SEQUENCE [LARGE SCALE GENOMIC DNA]</scope>
    <source>
        <strain evidence="1 2">93-210</strain>
    </source>
</reference>
<keyword evidence="2" id="KW-1185">Reference proteome</keyword>
<sequence length="163" mass="17620">IPLKPVNEYAIQPTSSQVFHTHHKNRNPSSGISVAMASMIFNLFFILLSVITCIGSPVPEKKSQLDRLYSGKATWFIPDTGACGDVNSTEDYIVAMNHAQYQGGAPCHKTVSITNKATGKSVQAKVTDECPPCAYGSLDLSPSVFKALGNMDDGILPISWQFV</sequence>
<reference evidence="2" key="2">
    <citation type="journal article" date="2018" name="Mol. Plant Microbe Interact.">
        <title>Genome sequence resources for the wheat stripe rust pathogen (Puccinia striiformis f. sp. tritici) and the barley stripe rust pathogen (Puccinia striiformis f. sp. hordei).</title>
        <authorList>
            <person name="Xia C."/>
            <person name="Wang M."/>
            <person name="Yin C."/>
            <person name="Cornejo O.E."/>
            <person name="Hulbert S.H."/>
            <person name="Chen X."/>
        </authorList>
    </citation>
    <scope>NUCLEOTIDE SEQUENCE [LARGE SCALE GENOMIC DNA]</scope>
    <source>
        <strain evidence="2">93-210</strain>
    </source>
</reference>
<gene>
    <name evidence="1" type="ORF">MJO28_009946</name>
</gene>
<accession>A0ACC0E8Y3</accession>